<dbReference type="SUPFAM" id="SSF56300">
    <property type="entry name" value="Metallo-dependent phosphatases"/>
    <property type="match status" value="1"/>
</dbReference>
<name>A0A329MKL3_9BACL</name>
<proteinExistence type="predicted"/>
<accession>A0A329MKL3</accession>
<dbReference type="InterPro" id="IPR004843">
    <property type="entry name" value="Calcineurin-like_PHP"/>
</dbReference>
<dbReference type="GO" id="GO:0016788">
    <property type="term" value="F:hydrolase activity, acting on ester bonds"/>
    <property type="evidence" value="ECO:0007669"/>
    <property type="project" value="TreeGrafter"/>
</dbReference>
<dbReference type="GO" id="GO:0005737">
    <property type="term" value="C:cytoplasm"/>
    <property type="evidence" value="ECO:0007669"/>
    <property type="project" value="TreeGrafter"/>
</dbReference>
<organism evidence="2 3">
    <name type="scientific">Paenibacillus contaminans</name>
    <dbReference type="NCBI Taxonomy" id="450362"/>
    <lineage>
        <taxon>Bacteria</taxon>
        <taxon>Bacillati</taxon>
        <taxon>Bacillota</taxon>
        <taxon>Bacilli</taxon>
        <taxon>Bacillales</taxon>
        <taxon>Paenibacillaceae</taxon>
        <taxon>Paenibacillus</taxon>
    </lineage>
</organism>
<dbReference type="InterPro" id="IPR011230">
    <property type="entry name" value="PAP14/16/28/29"/>
</dbReference>
<feature type="domain" description="Calcineurin-like phosphoesterase" evidence="1">
    <location>
        <begin position="13"/>
        <end position="246"/>
    </location>
</feature>
<sequence>MAKKLHFREDGTFKIVQFTDVHWGESGDEKDGLSRRLMELVLDAEKPDLVVFTGDTIVGVRCPDGMAAYRQAVAAVEERGLVWAAVFGNHDDEGGTAPVPKRSLMEVQEQSEFGIGEAGPDEVYGVGNYVVEVASKEDGLTKAALYFLDSGAYAPEIGGYDWIKTSQIEWYSKLSAAYKAQNGGTPLPSLAFFHIPIPEYQEVWEKSVCYGSKWERVCCSKVNSGLFAAMLENGDITGTFVGHDHINDFCGEHYGIRLCYGRASGYSTYGREGFPRGARVIKLKAGERGFESWLRLDDGSVVEAQDEHMPETSE</sequence>
<dbReference type="RefSeq" id="WP_113033071.1">
    <property type="nucleotide sequence ID" value="NZ_QMFB01000013.1"/>
</dbReference>
<dbReference type="Proteomes" id="UP000250369">
    <property type="component" value="Unassembled WGS sequence"/>
</dbReference>
<keyword evidence="3" id="KW-1185">Reference proteome</keyword>
<dbReference type="PANTHER" id="PTHR32440">
    <property type="entry name" value="PHOSPHATASE DCR2-RELATED-RELATED"/>
    <property type="match status" value="1"/>
</dbReference>
<evidence type="ECO:0000313" key="2">
    <source>
        <dbReference type="EMBL" id="RAV19253.1"/>
    </source>
</evidence>
<dbReference type="InterPro" id="IPR029052">
    <property type="entry name" value="Metallo-depent_PP-like"/>
</dbReference>
<dbReference type="AlphaFoldDB" id="A0A329MKL3"/>
<reference evidence="2 3" key="1">
    <citation type="journal article" date="2009" name="Int. J. Syst. Evol. Microbiol.">
        <title>Paenibacillus contaminans sp. nov., isolated from a contaminated laboratory plate.</title>
        <authorList>
            <person name="Chou J.H."/>
            <person name="Lee J.H."/>
            <person name="Lin M.C."/>
            <person name="Chang P.S."/>
            <person name="Arun A.B."/>
            <person name="Young C.C."/>
            <person name="Chen W.M."/>
        </authorList>
    </citation>
    <scope>NUCLEOTIDE SEQUENCE [LARGE SCALE GENOMIC DNA]</scope>
    <source>
        <strain evidence="2 3">CKOBP-6</strain>
    </source>
</reference>
<protein>
    <submittedName>
        <fullName evidence="2">Metallophosphoesterase</fullName>
    </submittedName>
</protein>
<dbReference type="PIRSF" id="PIRSF030250">
    <property type="entry name" value="Ptase_At2g46880"/>
    <property type="match status" value="1"/>
</dbReference>
<dbReference type="Gene3D" id="3.60.21.10">
    <property type="match status" value="1"/>
</dbReference>
<dbReference type="EMBL" id="QMFB01000013">
    <property type="protein sequence ID" value="RAV19253.1"/>
    <property type="molecule type" value="Genomic_DNA"/>
</dbReference>
<dbReference type="Pfam" id="PF00149">
    <property type="entry name" value="Metallophos"/>
    <property type="match status" value="1"/>
</dbReference>
<evidence type="ECO:0000259" key="1">
    <source>
        <dbReference type="Pfam" id="PF00149"/>
    </source>
</evidence>
<evidence type="ECO:0000313" key="3">
    <source>
        <dbReference type="Proteomes" id="UP000250369"/>
    </source>
</evidence>
<dbReference type="OrthoDB" id="9816081at2"/>
<gene>
    <name evidence="2" type="ORF">DQG23_22230</name>
</gene>
<comment type="caution">
    <text evidence="2">The sequence shown here is derived from an EMBL/GenBank/DDBJ whole genome shotgun (WGS) entry which is preliminary data.</text>
</comment>
<dbReference type="PANTHER" id="PTHR32440:SF0">
    <property type="entry name" value="PHOSPHATASE DCR2-RELATED"/>
    <property type="match status" value="1"/>
</dbReference>
<dbReference type="CDD" id="cd07383">
    <property type="entry name" value="MPP_Dcr2"/>
    <property type="match status" value="1"/>
</dbReference>